<keyword evidence="1" id="KW-0175">Coiled coil</keyword>
<comment type="caution">
    <text evidence="2">The sequence shown here is derived from an EMBL/GenBank/DDBJ whole genome shotgun (WGS) entry which is preliminary data.</text>
</comment>
<evidence type="ECO:0000313" key="3">
    <source>
        <dbReference type="Proteomes" id="UP000499080"/>
    </source>
</evidence>
<gene>
    <name evidence="2" type="ORF">AVEN_202089_1</name>
</gene>
<dbReference type="EMBL" id="BGPR01014827">
    <property type="protein sequence ID" value="GBN66858.1"/>
    <property type="molecule type" value="Genomic_DNA"/>
</dbReference>
<sequence>MEEVSCTTSYELPVQALLEQELKQCENPHVTYETLVLRLVKRLLLQLNLPWSHVLETVRQGPCLMDEKLHEKLQNMWNRRKRPVTLDEQHCVERVLGHDHNRVGDMMKLASVLNKIADPSDVYHFFAMDGLLGDDPKRYVDVFRYGPEDVQYHHVAAVRFLYAEGHVEHPAAMKEMLEGVLAGEDASDGPRSLYAFYVGGNRAVKEIADWRRELEEKSKKKRSAEEDRAAAAKLVKLVEE</sequence>
<evidence type="ECO:0000313" key="2">
    <source>
        <dbReference type="EMBL" id="GBN66858.1"/>
    </source>
</evidence>
<name>A0A4Y2QU51_ARAVE</name>
<feature type="coiled-coil region" evidence="1">
    <location>
        <begin position="207"/>
        <end position="234"/>
    </location>
</feature>
<protein>
    <submittedName>
        <fullName evidence="2">Uncharacterized protein</fullName>
    </submittedName>
</protein>
<accession>A0A4Y2QU51</accession>
<evidence type="ECO:0000256" key="1">
    <source>
        <dbReference type="SAM" id="Coils"/>
    </source>
</evidence>
<dbReference type="Proteomes" id="UP000499080">
    <property type="component" value="Unassembled WGS sequence"/>
</dbReference>
<dbReference type="OrthoDB" id="6436149at2759"/>
<proteinExistence type="predicted"/>
<keyword evidence="3" id="KW-1185">Reference proteome</keyword>
<organism evidence="2 3">
    <name type="scientific">Araneus ventricosus</name>
    <name type="common">Orbweaver spider</name>
    <name type="synonym">Epeira ventricosa</name>
    <dbReference type="NCBI Taxonomy" id="182803"/>
    <lineage>
        <taxon>Eukaryota</taxon>
        <taxon>Metazoa</taxon>
        <taxon>Ecdysozoa</taxon>
        <taxon>Arthropoda</taxon>
        <taxon>Chelicerata</taxon>
        <taxon>Arachnida</taxon>
        <taxon>Araneae</taxon>
        <taxon>Araneomorphae</taxon>
        <taxon>Entelegynae</taxon>
        <taxon>Araneoidea</taxon>
        <taxon>Araneidae</taxon>
        <taxon>Araneus</taxon>
    </lineage>
</organism>
<reference evidence="2 3" key="1">
    <citation type="journal article" date="2019" name="Sci. Rep.">
        <title>Orb-weaving spider Araneus ventricosus genome elucidates the spidroin gene catalogue.</title>
        <authorList>
            <person name="Kono N."/>
            <person name="Nakamura H."/>
            <person name="Ohtoshi R."/>
            <person name="Moran D.A.P."/>
            <person name="Shinohara A."/>
            <person name="Yoshida Y."/>
            <person name="Fujiwara M."/>
            <person name="Mori M."/>
            <person name="Tomita M."/>
            <person name="Arakawa K."/>
        </authorList>
    </citation>
    <scope>NUCLEOTIDE SEQUENCE [LARGE SCALE GENOMIC DNA]</scope>
</reference>
<dbReference type="AlphaFoldDB" id="A0A4Y2QU51"/>